<proteinExistence type="predicted"/>
<evidence type="ECO:0000313" key="2">
    <source>
        <dbReference type="Proteomes" id="UP000265520"/>
    </source>
</evidence>
<reference evidence="1 2" key="1">
    <citation type="journal article" date="2018" name="Front. Plant Sci.">
        <title>Red Clover (Trifolium pratense) and Zigzag Clover (T. medium) - A Picture of Genomic Similarities and Differences.</title>
        <authorList>
            <person name="Dluhosova J."/>
            <person name="Istvanek J."/>
            <person name="Nedelnik J."/>
            <person name="Repkova J."/>
        </authorList>
    </citation>
    <scope>NUCLEOTIDE SEQUENCE [LARGE SCALE GENOMIC DNA]</scope>
    <source>
        <strain evidence="2">cv. 10/8</strain>
        <tissue evidence="1">Leaf</tissue>
    </source>
</reference>
<sequence length="82" mass="9032">AEYSDSENSDDEDGNYVVSFAHQSSDDEDVADNDDVEDAFEADVSNNQATAGDTLVRINSITADEICALEFGNVNEAYEFYY</sequence>
<protein>
    <submittedName>
        <fullName evidence="1">Uncharacterized protein</fullName>
    </submittedName>
</protein>
<organism evidence="1 2">
    <name type="scientific">Trifolium medium</name>
    <dbReference type="NCBI Taxonomy" id="97028"/>
    <lineage>
        <taxon>Eukaryota</taxon>
        <taxon>Viridiplantae</taxon>
        <taxon>Streptophyta</taxon>
        <taxon>Embryophyta</taxon>
        <taxon>Tracheophyta</taxon>
        <taxon>Spermatophyta</taxon>
        <taxon>Magnoliopsida</taxon>
        <taxon>eudicotyledons</taxon>
        <taxon>Gunneridae</taxon>
        <taxon>Pentapetalae</taxon>
        <taxon>rosids</taxon>
        <taxon>fabids</taxon>
        <taxon>Fabales</taxon>
        <taxon>Fabaceae</taxon>
        <taxon>Papilionoideae</taxon>
        <taxon>50 kb inversion clade</taxon>
        <taxon>NPAAA clade</taxon>
        <taxon>Hologalegina</taxon>
        <taxon>IRL clade</taxon>
        <taxon>Trifolieae</taxon>
        <taxon>Trifolium</taxon>
    </lineage>
</organism>
<dbReference type="EMBL" id="LXQA010057494">
    <property type="protein sequence ID" value="MCI05088.1"/>
    <property type="molecule type" value="Genomic_DNA"/>
</dbReference>
<dbReference type="Proteomes" id="UP000265520">
    <property type="component" value="Unassembled WGS sequence"/>
</dbReference>
<keyword evidence="2" id="KW-1185">Reference proteome</keyword>
<gene>
    <name evidence="1" type="ORF">A2U01_0026138</name>
</gene>
<feature type="non-terminal residue" evidence="1">
    <location>
        <position position="1"/>
    </location>
</feature>
<accession>A0A392NZ90</accession>
<dbReference type="AlphaFoldDB" id="A0A392NZ90"/>
<name>A0A392NZ90_9FABA</name>
<evidence type="ECO:0000313" key="1">
    <source>
        <dbReference type="EMBL" id="MCI05088.1"/>
    </source>
</evidence>
<comment type="caution">
    <text evidence="1">The sequence shown here is derived from an EMBL/GenBank/DDBJ whole genome shotgun (WGS) entry which is preliminary data.</text>
</comment>